<feature type="transmembrane region" description="Helical" evidence="1">
    <location>
        <begin position="47"/>
        <end position="67"/>
    </location>
</feature>
<dbReference type="RefSeq" id="WP_119151347.1">
    <property type="nucleotide sequence ID" value="NZ_JBHSOV010000003.1"/>
</dbReference>
<feature type="transmembrane region" description="Helical" evidence="1">
    <location>
        <begin position="87"/>
        <end position="117"/>
    </location>
</feature>
<keyword evidence="1" id="KW-1133">Transmembrane helix</keyword>
<feature type="transmembrane region" description="Helical" evidence="1">
    <location>
        <begin position="20"/>
        <end position="40"/>
    </location>
</feature>
<keyword evidence="1" id="KW-0472">Membrane</keyword>
<evidence type="ECO:0000313" key="2">
    <source>
        <dbReference type="EMBL" id="RIE01083.1"/>
    </source>
</evidence>
<dbReference type="Proteomes" id="UP000266340">
    <property type="component" value="Unassembled WGS sequence"/>
</dbReference>
<dbReference type="PANTHER" id="PTHR40076">
    <property type="entry name" value="MEMBRANE PROTEIN-RELATED"/>
    <property type="match status" value="1"/>
</dbReference>
<sequence>MLPTSAEIRARARQSLRGNWGLAIGTLVLFYIASFALGLFNLIPFAGWIVGFVLAGPLALGLNMFFVKLARLNSPSVGDAFEGFGRFVPAFVLYLLVGIFTFLWSLLFIIPGIIASFRYSQAFYIMQDNPNMDALEAINRSKQMMVGHKWRLFVLYLSFIGWWILGALTFGIGYLWIAPYVLTSAAHFYDDLKDRVAVPPPPPPGFTVS</sequence>
<keyword evidence="1" id="KW-0812">Transmembrane</keyword>
<comment type="caution">
    <text evidence="2">The sequence shown here is derived from an EMBL/GenBank/DDBJ whole genome shotgun (WGS) entry which is preliminary data.</text>
</comment>
<reference evidence="2 3" key="1">
    <citation type="submission" date="2018-09" db="EMBL/GenBank/DDBJ databases">
        <title>Cohnella cavernae sp. nov., isolated from a karst cave.</title>
        <authorList>
            <person name="Zhu H."/>
        </authorList>
    </citation>
    <scope>NUCLEOTIDE SEQUENCE [LARGE SCALE GENOMIC DNA]</scope>
    <source>
        <strain evidence="2 3">K2E09-144</strain>
    </source>
</reference>
<dbReference type="AlphaFoldDB" id="A0A398CEF2"/>
<organism evidence="2 3">
    <name type="scientific">Cohnella faecalis</name>
    <dbReference type="NCBI Taxonomy" id="2315694"/>
    <lineage>
        <taxon>Bacteria</taxon>
        <taxon>Bacillati</taxon>
        <taxon>Bacillota</taxon>
        <taxon>Bacilli</taxon>
        <taxon>Bacillales</taxon>
        <taxon>Paenibacillaceae</taxon>
        <taxon>Cohnella</taxon>
    </lineage>
</organism>
<dbReference type="Pfam" id="PF06161">
    <property type="entry name" value="DUF975"/>
    <property type="match status" value="1"/>
</dbReference>
<gene>
    <name evidence="2" type="ORF">D3H35_21920</name>
</gene>
<accession>A0A398CEF2</accession>
<proteinExistence type="predicted"/>
<keyword evidence="3" id="KW-1185">Reference proteome</keyword>
<dbReference type="PANTHER" id="PTHR40076:SF1">
    <property type="entry name" value="MEMBRANE PROTEIN"/>
    <property type="match status" value="1"/>
</dbReference>
<protein>
    <submittedName>
        <fullName evidence="2">DUF975 family protein</fullName>
    </submittedName>
</protein>
<feature type="transmembrane region" description="Helical" evidence="1">
    <location>
        <begin position="152"/>
        <end position="177"/>
    </location>
</feature>
<dbReference type="InterPro" id="IPR010380">
    <property type="entry name" value="DUF975"/>
</dbReference>
<evidence type="ECO:0000256" key="1">
    <source>
        <dbReference type="SAM" id="Phobius"/>
    </source>
</evidence>
<dbReference type="EMBL" id="QXJM01000040">
    <property type="protein sequence ID" value="RIE01083.1"/>
    <property type="molecule type" value="Genomic_DNA"/>
</dbReference>
<dbReference type="OrthoDB" id="9784844at2"/>
<evidence type="ECO:0000313" key="3">
    <source>
        <dbReference type="Proteomes" id="UP000266340"/>
    </source>
</evidence>
<name>A0A398CEF2_9BACL</name>